<protein>
    <recommendedName>
        <fullName evidence="3">Pentacotripeptide-repeat region of PRORP domain-containing protein</fullName>
    </recommendedName>
</protein>
<organism evidence="1 2">
    <name type="scientific">Chloropicon primus</name>
    <dbReference type="NCBI Taxonomy" id="1764295"/>
    <lineage>
        <taxon>Eukaryota</taxon>
        <taxon>Viridiplantae</taxon>
        <taxon>Chlorophyta</taxon>
        <taxon>Chloropicophyceae</taxon>
        <taxon>Chloropicales</taxon>
        <taxon>Chloropicaceae</taxon>
        <taxon>Chloropicon</taxon>
    </lineage>
</organism>
<accession>A0A5B8MZI4</accession>
<gene>
    <name evidence="1" type="ORF">A3770_15p75700</name>
</gene>
<keyword evidence="2" id="KW-1185">Reference proteome</keyword>
<reference evidence="1 2" key="1">
    <citation type="submission" date="2018-07" db="EMBL/GenBank/DDBJ databases">
        <title>The complete nuclear genome of the prasinophyte Chloropicon primus (CCMP1205).</title>
        <authorList>
            <person name="Pombert J.-F."/>
            <person name="Otis C."/>
            <person name="Turmel M."/>
            <person name="Lemieux C."/>
        </authorList>
    </citation>
    <scope>NUCLEOTIDE SEQUENCE [LARGE SCALE GENOMIC DNA]</scope>
    <source>
        <strain evidence="1 2">CCMP1205</strain>
    </source>
</reference>
<sequence>MRPSSLVGRMRAALREGDLCGAQEAFAKAVQRTSCSRTVKEATAALPVLLRTARETKDAELEERARRALDEASSGASADLRRRRRRREWRRDYFRRQAAASSGGPSREFMEAVLAASVDDDDAGSLEATLARFTGTHALGEALRRSPDRTLQCLNAALHRSRSSSSSRRVLRIMRSWGICPDAYTINAILHHKTTRSCNGSDEDLSKVVRQLWLAGNPPDKYTVSLLCSSLYEWNVDALDALGLIRCFMKFGVQVEASAYEKVLRLCSKQGEEELRRRVLEEMRLIFDREGDLGVGGEGEEEGEEE</sequence>
<evidence type="ECO:0000313" key="2">
    <source>
        <dbReference type="Proteomes" id="UP000316726"/>
    </source>
</evidence>
<dbReference type="AlphaFoldDB" id="A0A5B8MZI4"/>
<evidence type="ECO:0000313" key="1">
    <source>
        <dbReference type="EMBL" id="QDZ25052.1"/>
    </source>
</evidence>
<dbReference type="Proteomes" id="UP000316726">
    <property type="component" value="Chromosome 15"/>
</dbReference>
<name>A0A5B8MZI4_9CHLO</name>
<dbReference type="EMBL" id="CP031048">
    <property type="protein sequence ID" value="QDZ25052.1"/>
    <property type="molecule type" value="Genomic_DNA"/>
</dbReference>
<dbReference type="InterPro" id="IPR011990">
    <property type="entry name" value="TPR-like_helical_dom_sf"/>
</dbReference>
<evidence type="ECO:0008006" key="3">
    <source>
        <dbReference type="Google" id="ProtNLM"/>
    </source>
</evidence>
<proteinExistence type="predicted"/>
<dbReference type="Gene3D" id="1.25.40.10">
    <property type="entry name" value="Tetratricopeptide repeat domain"/>
    <property type="match status" value="1"/>
</dbReference>